<sequence length="111" mass="11731">MTRTTKAVLLSALAFPGCGHLWLKSKFMAGLLIAVSMACLYFLLASAVDIANDISAKILSGAIPLDIGKISAAVSAELAGTNSQQLTMTTWVLVVCWLVGIVDSYRIAKKT</sequence>
<gene>
    <name evidence="2" type="ORF">AX660_01685</name>
</gene>
<keyword evidence="1" id="KW-0812">Transmembrane</keyword>
<evidence type="ECO:0000313" key="2">
    <source>
        <dbReference type="EMBL" id="KXI27123.1"/>
    </source>
</evidence>
<comment type="caution">
    <text evidence="2">The sequence shown here is derived from an EMBL/GenBank/DDBJ whole genome shotgun (WGS) entry which is preliminary data.</text>
</comment>
<evidence type="ECO:0000256" key="1">
    <source>
        <dbReference type="SAM" id="Phobius"/>
    </source>
</evidence>
<evidence type="ECO:0000313" key="3">
    <source>
        <dbReference type="Proteomes" id="UP000070299"/>
    </source>
</evidence>
<feature type="transmembrane region" description="Helical" evidence="1">
    <location>
        <begin position="88"/>
        <end position="108"/>
    </location>
</feature>
<organism evidence="2 3">
    <name type="scientific">Paraglaciecola hydrolytica</name>
    <dbReference type="NCBI Taxonomy" id="1799789"/>
    <lineage>
        <taxon>Bacteria</taxon>
        <taxon>Pseudomonadati</taxon>
        <taxon>Pseudomonadota</taxon>
        <taxon>Gammaproteobacteria</taxon>
        <taxon>Alteromonadales</taxon>
        <taxon>Alteromonadaceae</taxon>
        <taxon>Paraglaciecola</taxon>
    </lineage>
</organism>
<protein>
    <recommendedName>
        <fullName evidence="4">DUF5683 domain-containing protein</fullName>
    </recommendedName>
</protein>
<name>A0A148KLD3_9ALTE</name>
<keyword evidence="1" id="KW-0472">Membrane</keyword>
<accession>A0A148KLD3</accession>
<reference evidence="3" key="1">
    <citation type="submission" date="2016-02" db="EMBL/GenBank/DDBJ databases">
        <authorList>
            <person name="Schultz-Johansen M."/>
            <person name="Glaring M.A."/>
            <person name="Bech P.K."/>
            <person name="Stougaard P."/>
        </authorList>
    </citation>
    <scope>NUCLEOTIDE SEQUENCE [LARGE SCALE GENOMIC DNA]</scope>
    <source>
        <strain evidence="3">S66</strain>
    </source>
</reference>
<dbReference type="AlphaFoldDB" id="A0A148KLD3"/>
<dbReference type="EMBL" id="LSNE01000015">
    <property type="protein sequence ID" value="KXI27123.1"/>
    <property type="molecule type" value="Genomic_DNA"/>
</dbReference>
<keyword evidence="1" id="KW-1133">Transmembrane helix</keyword>
<dbReference type="STRING" id="1799789.AX660_01685"/>
<dbReference type="Proteomes" id="UP000070299">
    <property type="component" value="Unassembled WGS sequence"/>
</dbReference>
<proteinExistence type="predicted"/>
<feature type="transmembrane region" description="Helical" evidence="1">
    <location>
        <begin position="29"/>
        <end position="51"/>
    </location>
</feature>
<keyword evidence="3" id="KW-1185">Reference proteome</keyword>
<evidence type="ECO:0008006" key="4">
    <source>
        <dbReference type="Google" id="ProtNLM"/>
    </source>
</evidence>